<organism evidence="5">
    <name type="scientific">Culicoides sonorensis</name>
    <name type="common">Biting midge</name>
    <dbReference type="NCBI Taxonomy" id="179676"/>
    <lineage>
        <taxon>Eukaryota</taxon>
        <taxon>Metazoa</taxon>
        <taxon>Ecdysozoa</taxon>
        <taxon>Arthropoda</taxon>
        <taxon>Hexapoda</taxon>
        <taxon>Insecta</taxon>
        <taxon>Pterygota</taxon>
        <taxon>Neoptera</taxon>
        <taxon>Endopterygota</taxon>
        <taxon>Diptera</taxon>
        <taxon>Nematocera</taxon>
        <taxon>Chironomoidea</taxon>
        <taxon>Ceratopogonidae</taxon>
        <taxon>Ceratopogoninae</taxon>
        <taxon>Culicoides</taxon>
        <taxon>Monoculicoides</taxon>
    </lineage>
</organism>
<dbReference type="VEuPathDB" id="VectorBase:CSON001549"/>
<accession>A0A336MI64</accession>
<feature type="repeat" description="WD" evidence="3">
    <location>
        <begin position="373"/>
        <end position="410"/>
    </location>
</feature>
<evidence type="ECO:0000256" key="3">
    <source>
        <dbReference type="PROSITE-ProRule" id="PRU00221"/>
    </source>
</evidence>
<feature type="region of interest" description="Disordered" evidence="4">
    <location>
        <begin position="36"/>
        <end position="68"/>
    </location>
</feature>
<evidence type="ECO:0000256" key="2">
    <source>
        <dbReference type="ARBA" id="ARBA00022737"/>
    </source>
</evidence>
<gene>
    <name evidence="5" type="primary">CSON001549</name>
</gene>
<keyword evidence="2" id="KW-0677">Repeat</keyword>
<dbReference type="PROSITE" id="PS50294">
    <property type="entry name" value="WD_REPEATS_REGION"/>
    <property type="match status" value="2"/>
</dbReference>
<evidence type="ECO:0000313" key="5">
    <source>
        <dbReference type="EMBL" id="SSX29640.1"/>
    </source>
</evidence>
<keyword evidence="1 3" id="KW-0853">WD repeat</keyword>
<dbReference type="AlphaFoldDB" id="A0A336MI64"/>
<dbReference type="InterPro" id="IPR001680">
    <property type="entry name" value="WD40_rpt"/>
</dbReference>
<reference evidence="5" key="1">
    <citation type="submission" date="2018-07" db="EMBL/GenBank/DDBJ databases">
        <authorList>
            <person name="Quirk P.G."/>
            <person name="Krulwich T.A."/>
        </authorList>
    </citation>
    <scope>NUCLEOTIDE SEQUENCE</scope>
</reference>
<dbReference type="InterPro" id="IPR019775">
    <property type="entry name" value="WD40_repeat_CS"/>
</dbReference>
<dbReference type="Pfam" id="PF00400">
    <property type="entry name" value="WD40"/>
    <property type="match status" value="3"/>
</dbReference>
<dbReference type="InterPro" id="IPR015943">
    <property type="entry name" value="WD40/YVTN_repeat-like_dom_sf"/>
</dbReference>
<dbReference type="SMART" id="SM00320">
    <property type="entry name" value="WD40"/>
    <property type="match status" value="8"/>
</dbReference>
<dbReference type="InterPro" id="IPR051179">
    <property type="entry name" value="WD_repeat_multifunction"/>
</dbReference>
<dbReference type="PROSITE" id="PS00678">
    <property type="entry name" value="WD_REPEATS_1"/>
    <property type="match status" value="1"/>
</dbReference>
<dbReference type="Gene3D" id="2.130.10.10">
    <property type="entry name" value="YVTN repeat-like/Quinoprotein amine dehydrogenase"/>
    <property type="match status" value="1"/>
</dbReference>
<evidence type="ECO:0000256" key="1">
    <source>
        <dbReference type="ARBA" id="ARBA00022574"/>
    </source>
</evidence>
<dbReference type="EMBL" id="UFQT01001248">
    <property type="protein sequence ID" value="SSX29640.1"/>
    <property type="molecule type" value="Genomic_DNA"/>
</dbReference>
<dbReference type="PANTHER" id="PTHR19857:SF8">
    <property type="entry name" value="ANGIO-ASSOCIATED MIGRATORY CELL PROTEIN"/>
    <property type="match status" value="1"/>
</dbReference>
<dbReference type="PROSITE" id="PS50082">
    <property type="entry name" value="WD_REPEATS_2"/>
    <property type="match status" value="3"/>
</dbReference>
<evidence type="ECO:0000256" key="4">
    <source>
        <dbReference type="SAM" id="MobiDB-lite"/>
    </source>
</evidence>
<dbReference type="PANTHER" id="PTHR19857">
    <property type="entry name" value="MITOCHONDRIAL DIVISION PROTEIN 1-RELATED"/>
    <property type="match status" value="1"/>
</dbReference>
<dbReference type="InterPro" id="IPR011047">
    <property type="entry name" value="Quinoprotein_ADH-like_sf"/>
</dbReference>
<sequence>MREDTPPHEPNTDDLLDHDEMIYIGDLNDEVIEDFGEAIGADESDDNDEEGLGVVEEMPEEESETPERDDSILTFKQHEAPIFCAALHPTENLAVTGSEDDKAYIWNTETGEVVYQVNDHHDSVISAEFSHDGVYVATADIAGEIQVFKTTKEYKKVWSFSMGDMCWMKWHTGGHVLLAGSDSGEIYVWRIPSGDCKVLQGYGEKCETATLTLDGKKLAAGYGDGMFKLWDIKSCAALIEMPPNNTLGHTGTITSISCDKDNHMILTGSEDGKATLIGPNGPVGSLSPNAGAIETVLLDCPDLDTKIAVTGTLDGKVTIWDVSRQIPRTECEDPNPVGITRMIWAKDHAILAGTLNGAIKVWDARTGQLRFSLLGHTDNINDVYYDRNKNIILTASEDNTAKIFNYNLPI</sequence>
<feature type="compositionally biased region" description="Acidic residues" evidence="4">
    <location>
        <begin position="36"/>
        <end position="64"/>
    </location>
</feature>
<name>A0A336MI64_CULSO</name>
<protein>
    <submittedName>
        <fullName evidence="5">CSON001549 protein</fullName>
    </submittedName>
</protein>
<dbReference type="OMA" id="SIWDYSK"/>
<dbReference type="CDD" id="cd00200">
    <property type="entry name" value="WD40"/>
    <property type="match status" value="1"/>
</dbReference>
<dbReference type="SUPFAM" id="SSF50998">
    <property type="entry name" value="Quinoprotein alcohol dehydrogenase-like"/>
    <property type="match status" value="1"/>
</dbReference>
<feature type="repeat" description="WD" evidence="3">
    <location>
        <begin position="75"/>
        <end position="116"/>
    </location>
</feature>
<feature type="repeat" description="WD" evidence="3">
    <location>
        <begin position="199"/>
        <end position="240"/>
    </location>
</feature>
<proteinExistence type="predicted"/>